<evidence type="ECO:0000313" key="4">
    <source>
        <dbReference type="Proteomes" id="UP001500707"/>
    </source>
</evidence>
<gene>
    <name evidence="3" type="ORF">GCM10022295_91900</name>
</gene>
<evidence type="ECO:0000256" key="1">
    <source>
        <dbReference type="SAM" id="MobiDB-lite"/>
    </source>
</evidence>
<evidence type="ECO:0000313" key="3">
    <source>
        <dbReference type="EMBL" id="GAA3596733.1"/>
    </source>
</evidence>
<name>A0ABP6Z313_9ACTN</name>
<evidence type="ECO:0000259" key="2">
    <source>
        <dbReference type="Pfam" id="PF13546"/>
    </source>
</evidence>
<keyword evidence="4" id="KW-1185">Reference proteome</keyword>
<feature type="compositionally biased region" description="Basic and acidic residues" evidence="1">
    <location>
        <begin position="1"/>
        <end position="10"/>
    </location>
</feature>
<dbReference type="Pfam" id="PF13546">
    <property type="entry name" value="DDE_5"/>
    <property type="match status" value="1"/>
</dbReference>
<reference evidence="4" key="1">
    <citation type="journal article" date="2019" name="Int. J. Syst. Evol. Microbiol.">
        <title>The Global Catalogue of Microorganisms (GCM) 10K type strain sequencing project: providing services to taxonomists for standard genome sequencing and annotation.</title>
        <authorList>
            <consortium name="The Broad Institute Genomics Platform"/>
            <consortium name="The Broad Institute Genome Sequencing Center for Infectious Disease"/>
            <person name="Wu L."/>
            <person name="Ma J."/>
        </authorList>
    </citation>
    <scope>NUCLEOTIDE SEQUENCE [LARGE SCALE GENOMIC DNA]</scope>
    <source>
        <strain evidence="4">JCM 17656</strain>
    </source>
</reference>
<accession>A0ABP6Z313</accession>
<feature type="region of interest" description="Disordered" evidence="1">
    <location>
        <begin position="1"/>
        <end position="22"/>
    </location>
</feature>
<proteinExistence type="predicted"/>
<dbReference type="InterPro" id="IPR038721">
    <property type="entry name" value="IS701-like_DDE_dom"/>
</dbReference>
<protein>
    <recommendedName>
        <fullName evidence="2">Transposase IS701-like DDE domain-containing protein</fullName>
    </recommendedName>
</protein>
<dbReference type="Proteomes" id="UP001500707">
    <property type="component" value="Unassembled WGS sequence"/>
</dbReference>
<comment type="caution">
    <text evidence="3">The sequence shown here is derived from an EMBL/GenBank/DDBJ whole genome shotgun (WGS) entry which is preliminary data.</text>
</comment>
<feature type="region of interest" description="Disordered" evidence="1">
    <location>
        <begin position="63"/>
        <end position="103"/>
    </location>
</feature>
<organism evidence="3 4">
    <name type="scientific">Streptomyces osmaniensis</name>
    <dbReference type="NCBI Taxonomy" id="593134"/>
    <lineage>
        <taxon>Bacteria</taxon>
        <taxon>Bacillati</taxon>
        <taxon>Actinomycetota</taxon>
        <taxon>Actinomycetes</taxon>
        <taxon>Kitasatosporales</taxon>
        <taxon>Streptomycetaceae</taxon>
        <taxon>Streptomyces</taxon>
    </lineage>
</organism>
<dbReference type="EMBL" id="BAABCE010000044">
    <property type="protein sequence ID" value="GAA3596733.1"/>
    <property type="molecule type" value="Genomic_DNA"/>
</dbReference>
<sequence length="103" mass="11198">MNRERRREAGATDEVGFATKPELGHQMVEPALPAWVAANADYGKDPKLRTFCHHNPLPYTLAVPGHPAPVRPARQTSPPEGEVRGRSAALRHQPRPVGAPQPG</sequence>
<feature type="domain" description="Transposase IS701-like DDE" evidence="2">
    <location>
        <begin position="3"/>
        <end position="101"/>
    </location>
</feature>